<evidence type="ECO:0000256" key="7">
    <source>
        <dbReference type="SAM" id="MobiDB-lite"/>
    </source>
</evidence>
<dbReference type="InterPro" id="IPR059242">
    <property type="entry name" value="mS23_dom"/>
</dbReference>
<feature type="compositionally biased region" description="Low complexity" evidence="7">
    <location>
        <begin position="306"/>
        <end position="331"/>
    </location>
</feature>
<keyword evidence="4" id="KW-0496">Mitochondrion</keyword>
<dbReference type="CDD" id="cd23701">
    <property type="entry name" value="At1g26750"/>
    <property type="match status" value="1"/>
</dbReference>
<feature type="compositionally biased region" description="Basic and acidic residues" evidence="7">
    <location>
        <begin position="335"/>
        <end position="356"/>
    </location>
</feature>
<feature type="region of interest" description="Disordered" evidence="7">
    <location>
        <begin position="226"/>
        <end position="372"/>
    </location>
</feature>
<feature type="compositionally biased region" description="Acidic residues" evidence="7">
    <location>
        <begin position="359"/>
        <end position="372"/>
    </location>
</feature>
<protein>
    <recommendedName>
        <fullName evidence="6">Small ribosomal subunit protein mS23</fullName>
    </recommendedName>
</protein>
<feature type="compositionally biased region" description="Low complexity" evidence="7">
    <location>
        <begin position="227"/>
        <end position="243"/>
    </location>
</feature>
<evidence type="ECO:0000256" key="4">
    <source>
        <dbReference type="ARBA" id="ARBA00023128"/>
    </source>
</evidence>
<reference evidence="8" key="1">
    <citation type="journal article" date="2015" name="PLoS ONE">
        <title>Comprehensive Evaluation of Toxoplasma gondii VEG and Neospora caninum LIV Genomes with Tachyzoite Stage Transcriptome and Proteome Defines Novel Transcript Features.</title>
        <authorList>
            <person name="Ramaprasad A."/>
            <person name="Mourier T."/>
            <person name="Naeem R."/>
            <person name="Malas T.B."/>
            <person name="Moussa E."/>
            <person name="Panigrahi A."/>
            <person name="Vermont S.J."/>
            <person name="Otto T.D."/>
            <person name="Wastling J."/>
            <person name="Pain A."/>
        </authorList>
    </citation>
    <scope>NUCLEOTIDE SEQUENCE</scope>
    <source>
        <strain evidence="8">Liverpool</strain>
    </source>
</reference>
<accession>A0A0F7UJS8</accession>
<comment type="subcellular location">
    <subcellularLocation>
        <location evidence="1">Mitochondrion</location>
    </subcellularLocation>
</comment>
<evidence type="ECO:0000256" key="5">
    <source>
        <dbReference type="ARBA" id="ARBA00023274"/>
    </source>
</evidence>
<proteinExistence type="inferred from homology"/>
<keyword evidence="3" id="KW-0689">Ribosomal protein</keyword>
<evidence type="ECO:0000256" key="3">
    <source>
        <dbReference type="ARBA" id="ARBA00022980"/>
    </source>
</evidence>
<keyword evidence="5" id="KW-0687">Ribonucleoprotein</keyword>
<name>A0A0F7UJS8_NEOCL</name>
<evidence type="ECO:0000313" key="8">
    <source>
        <dbReference type="EMBL" id="CEL68820.1"/>
    </source>
</evidence>
<gene>
    <name evidence="8" type="ORF">BN1204_045540</name>
</gene>
<dbReference type="EMBL" id="LN714485">
    <property type="protein sequence ID" value="CEL68820.1"/>
    <property type="molecule type" value="Genomic_DNA"/>
</dbReference>
<feature type="compositionally biased region" description="Pro residues" evidence="7">
    <location>
        <begin position="244"/>
        <end position="265"/>
    </location>
</feature>
<sequence>MGKGAVHYTGTNFRRVQRLDIVDRMRALVAQGLVEPPLWLSAAERAPPMELPNLKLADRKVHNKYLALTQAVLKKYPNMRFQDCYVDGNDWSKGNDTYRADHPVMQFVALQLRLMNLGLDRRTAFREAEQAFYARRMLLEKEQKMNMAAAVVAAASRDPTAFARKPDGRGRGGSVPSSSLARITAMGLGDVQPLFTSGQAYWQFEIAKSQANHLLRIRSVLRRMHAQAEAAAQQQADSSSSPSSPSPSSPSPPSPSSPSSSPPASSPSSRASRRGPGGFQSLRQRAFSAAERQRRASRLEQILQEASASLASDPSLSSVSSLSSPSSSPAAGGEPRGKREDDVLHDTAAETQRDSSEAPFEEAEYFSEPSEEEAMMRWFDAGEEEFEAEEDRD</sequence>
<dbReference type="AlphaFoldDB" id="A0A0F7UJS8"/>
<evidence type="ECO:0000256" key="1">
    <source>
        <dbReference type="ARBA" id="ARBA00004173"/>
    </source>
</evidence>
<comment type="similarity">
    <text evidence="2">Belongs to the mitochondrion-specific ribosomal protein mS23 family.</text>
</comment>
<organism evidence="8">
    <name type="scientific">Neospora caninum (strain Liverpool)</name>
    <dbReference type="NCBI Taxonomy" id="572307"/>
    <lineage>
        <taxon>Eukaryota</taxon>
        <taxon>Sar</taxon>
        <taxon>Alveolata</taxon>
        <taxon>Apicomplexa</taxon>
        <taxon>Conoidasida</taxon>
        <taxon>Coccidia</taxon>
        <taxon>Eucoccidiorida</taxon>
        <taxon>Eimeriorina</taxon>
        <taxon>Sarcocystidae</taxon>
        <taxon>Neospora</taxon>
    </lineage>
</organism>
<evidence type="ECO:0000256" key="2">
    <source>
        <dbReference type="ARBA" id="ARBA00009864"/>
    </source>
</evidence>
<evidence type="ECO:0000256" key="6">
    <source>
        <dbReference type="ARBA" id="ARBA00035137"/>
    </source>
</evidence>